<dbReference type="Pfam" id="PF01243">
    <property type="entry name" value="PNPOx_N"/>
    <property type="match status" value="1"/>
</dbReference>
<dbReference type="RefSeq" id="WP_089731467.1">
    <property type="nucleotide sequence ID" value="NZ_FNIA01000002.1"/>
</dbReference>
<protein>
    <submittedName>
        <fullName evidence="4">PPOX class probable F420-dependent enzyme</fullName>
    </submittedName>
</protein>
<name>A0A1G9TCK3_9EURY</name>
<evidence type="ECO:0000256" key="2">
    <source>
        <dbReference type="SAM" id="MobiDB-lite"/>
    </source>
</evidence>
<evidence type="ECO:0000313" key="5">
    <source>
        <dbReference type="Proteomes" id="UP000199370"/>
    </source>
</evidence>
<accession>A0A1G9TCK3</accession>
<dbReference type="Gene3D" id="2.30.110.10">
    <property type="entry name" value="Electron Transport, Fmn-binding Protein, Chain A"/>
    <property type="match status" value="1"/>
</dbReference>
<reference evidence="4 5" key="1">
    <citation type="submission" date="2016-10" db="EMBL/GenBank/DDBJ databases">
        <authorList>
            <person name="de Groot N.N."/>
        </authorList>
    </citation>
    <scope>NUCLEOTIDE SEQUENCE [LARGE SCALE GENOMIC DNA]</scope>
    <source>
        <strain evidence="5">EB21,IBRC-M 10013,KCTC 4048</strain>
    </source>
</reference>
<organism evidence="4 5">
    <name type="scientific">Haloarchaeobius iranensis</name>
    <dbReference type="NCBI Taxonomy" id="996166"/>
    <lineage>
        <taxon>Archaea</taxon>
        <taxon>Methanobacteriati</taxon>
        <taxon>Methanobacteriota</taxon>
        <taxon>Stenosarchaea group</taxon>
        <taxon>Halobacteria</taxon>
        <taxon>Halobacteriales</taxon>
        <taxon>Halorubellaceae</taxon>
        <taxon>Haloarchaeobius</taxon>
    </lineage>
</organism>
<dbReference type="SUPFAM" id="SSF50475">
    <property type="entry name" value="FMN-binding split barrel"/>
    <property type="match status" value="1"/>
</dbReference>
<dbReference type="STRING" id="996166.SAMN05192554_102244"/>
<feature type="region of interest" description="Disordered" evidence="2">
    <location>
        <begin position="52"/>
        <end position="72"/>
    </location>
</feature>
<dbReference type="InterPro" id="IPR012349">
    <property type="entry name" value="Split_barrel_FMN-bd"/>
</dbReference>
<dbReference type="GO" id="GO:0005829">
    <property type="term" value="C:cytosol"/>
    <property type="evidence" value="ECO:0007669"/>
    <property type="project" value="TreeGrafter"/>
</dbReference>
<feature type="domain" description="Pyridoxamine 5'-phosphate oxidase N-terminal" evidence="3">
    <location>
        <begin position="7"/>
        <end position="130"/>
    </location>
</feature>
<dbReference type="OrthoDB" id="10511at2157"/>
<dbReference type="GO" id="GO:0016627">
    <property type="term" value="F:oxidoreductase activity, acting on the CH-CH group of donors"/>
    <property type="evidence" value="ECO:0007669"/>
    <property type="project" value="TreeGrafter"/>
</dbReference>
<evidence type="ECO:0000259" key="3">
    <source>
        <dbReference type="Pfam" id="PF01243"/>
    </source>
</evidence>
<keyword evidence="5" id="KW-1185">Reference proteome</keyword>
<evidence type="ECO:0000256" key="1">
    <source>
        <dbReference type="ARBA" id="ARBA00023002"/>
    </source>
</evidence>
<evidence type="ECO:0000313" key="4">
    <source>
        <dbReference type="EMBL" id="SDM44865.1"/>
    </source>
</evidence>
<dbReference type="InterPro" id="IPR019920">
    <property type="entry name" value="F420-binding_dom_put"/>
</dbReference>
<dbReference type="Proteomes" id="UP000199370">
    <property type="component" value="Unassembled WGS sequence"/>
</dbReference>
<dbReference type="InterPro" id="IPR052019">
    <property type="entry name" value="F420H2_bilvrd_red/Heme_oxyg"/>
</dbReference>
<dbReference type="PANTHER" id="PTHR35176:SF6">
    <property type="entry name" value="HEME OXYGENASE HI_0854-RELATED"/>
    <property type="match status" value="1"/>
</dbReference>
<sequence length="133" mass="14949">MAEIPSSHRDLFEKKTFAHFATLLPEGTPQVTPVWVDYDPETNHVLVNTARGRQKERNVTRNPKVGIEMTDPDDPYRYLSVQGEVASVSAEGADAHADELAGRYMDLDEYPNRGEEVGERVVIRIRPDTVIAN</sequence>
<keyword evidence="1" id="KW-0560">Oxidoreductase</keyword>
<dbReference type="NCBIfam" id="TIGR03618">
    <property type="entry name" value="Rv1155_F420"/>
    <property type="match status" value="1"/>
</dbReference>
<dbReference type="PANTHER" id="PTHR35176">
    <property type="entry name" value="HEME OXYGENASE HI_0854-RELATED"/>
    <property type="match status" value="1"/>
</dbReference>
<dbReference type="GO" id="GO:0070967">
    <property type="term" value="F:coenzyme F420 binding"/>
    <property type="evidence" value="ECO:0007669"/>
    <property type="project" value="TreeGrafter"/>
</dbReference>
<dbReference type="InterPro" id="IPR011576">
    <property type="entry name" value="Pyridox_Oxase_N"/>
</dbReference>
<proteinExistence type="predicted"/>
<gene>
    <name evidence="4" type="ORF">SAMN05192554_102244</name>
</gene>
<dbReference type="AlphaFoldDB" id="A0A1G9TCK3"/>
<dbReference type="EMBL" id="FNIA01000002">
    <property type="protein sequence ID" value="SDM44865.1"/>
    <property type="molecule type" value="Genomic_DNA"/>
</dbReference>